<proteinExistence type="predicted"/>
<dbReference type="AlphaFoldDB" id="A0AAW4L888"/>
<protein>
    <submittedName>
        <fullName evidence="1">Uncharacterized protein</fullName>
    </submittedName>
</protein>
<keyword evidence="2" id="KW-1185">Reference proteome</keyword>
<sequence length="416" mass="42910">MPQAKGSLAQLLMLMEPTFNTAPTGAIVGKSKKVYISSTSLAYSRGNEQSKILRGGSRHPTRGLAGSADVGGSIPTELQATMALLYAAMGSVSITATGVTLGAALTTPTFAYDWVNQVVTVTCGATHSLAIGDTVEIVATAPTIMNGTFYYPVIDVTSTTAFKIRVPMGGTGTITMTSVKKCTAGTFTYVYKAGGALPSYIAEVGYPDIGKYFKYTGVTNSKFGMTINPTGVVDVSSDWMGASETTASNSFETGTPIDNTKITFDSSMLAAADMKEGGAATALIKSVSFNLDNILDGDTFVVGGGGVRGGINPGVYQITGNITTIFTDLALYDKAKGSTESSLDATFKKGSGDGTSGNESIQIVTPELVFTPKAPGVPGSGGVTATYDFTGDYTDNADATAFKIIVKCTQLPGNVI</sequence>
<name>A0AAW4L888_9BACT</name>
<organism evidence="1 2">
    <name type="scientific">Geoanaerobacter pelophilus</name>
    <dbReference type="NCBI Taxonomy" id="60036"/>
    <lineage>
        <taxon>Bacteria</taxon>
        <taxon>Pseudomonadati</taxon>
        <taxon>Thermodesulfobacteriota</taxon>
        <taxon>Desulfuromonadia</taxon>
        <taxon>Geobacterales</taxon>
        <taxon>Geobacteraceae</taxon>
        <taxon>Geoanaerobacter</taxon>
    </lineage>
</organism>
<dbReference type="EMBL" id="JAHCVJ010000006">
    <property type="protein sequence ID" value="MBT0665765.1"/>
    <property type="molecule type" value="Genomic_DNA"/>
</dbReference>
<comment type="caution">
    <text evidence="1">The sequence shown here is derived from an EMBL/GenBank/DDBJ whole genome shotgun (WGS) entry which is preliminary data.</text>
</comment>
<dbReference type="RefSeq" id="WP_214172528.1">
    <property type="nucleotide sequence ID" value="NZ_JAHCVJ010000006.1"/>
</dbReference>
<gene>
    <name evidence="1" type="ORF">KI809_15755</name>
</gene>
<reference evidence="1 2" key="1">
    <citation type="submission" date="2021-05" db="EMBL/GenBank/DDBJ databases">
        <title>The draft genome of Geobacter pelophilus DSM 12255.</title>
        <authorList>
            <person name="Xu Z."/>
            <person name="Masuda Y."/>
            <person name="Itoh H."/>
            <person name="Senoo K."/>
        </authorList>
    </citation>
    <scope>NUCLEOTIDE SEQUENCE [LARGE SCALE GENOMIC DNA]</scope>
    <source>
        <strain evidence="1 2">DSM 12255</strain>
    </source>
</reference>
<dbReference type="Pfam" id="PF18906">
    <property type="entry name" value="Phage_tube_2"/>
    <property type="match status" value="1"/>
</dbReference>
<dbReference type="InterPro" id="IPR044000">
    <property type="entry name" value="Phage_tube_2"/>
</dbReference>
<dbReference type="Proteomes" id="UP000811899">
    <property type="component" value="Unassembled WGS sequence"/>
</dbReference>
<evidence type="ECO:0000313" key="2">
    <source>
        <dbReference type="Proteomes" id="UP000811899"/>
    </source>
</evidence>
<accession>A0AAW4L888</accession>
<evidence type="ECO:0000313" key="1">
    <source>
        <dbReference type="EMBL" id="MBT0665765.1"/>
    </source>
</evidence>